<feature type="transmembrane region" description="Helical" evidence="1">
    <location>
        <begin position="228"/>
        <end position="250"/>
    </location>
</feature>
<evidence type="ECO:0000313" key="2">
    <source>
        <dbReference type="EMBL" id="OCL06420.1"/>
    </source>
</evidence>
<protein>
    <submittedName>
        <fullName evidence="2">Uncharacterized protein</fullName>
    </submittedName>
</protein>
<keyword evidence="1" id="KW-0812">Transmembrane</keyword>
<sequence length="325" mass="36588">MAEHLTNNTVYLPWGWTITPDDPNNHRCPPVSSLLGTFAAVNGVVSLLAVVFGHRLVVEKITCGACGKKGSKAWKYMWILPVGLQLAANAFIAAIIKRTAGYHANYKIWELMFFLVARPRLSWIVLGAFAFRERRPSKIKPSPSKYALIDNYQDSGYRQDDEYLGDGDFPWWSAFMSQFIGEFLLQIISLYIMGRTAHFAARHGYYTVSNAKMYHSLPHGAHMMYAGALYYLVAGSIFLITASTFIIAIYTEHTFVNTTWQVQKHKFRIITTLFILLISTWMGSWIFWAGFVKLAGNLYCPPALIGQGVIWTIFSLIGIITGAGM</sequence>
<reference evidence="2 3" key="1">
    <citation type="journal article" date="2016" name="Nat. Commun.">
        <title>Ectomycorrhizal ecology is imprinted in the genome of the dominant symbiotic fungus Cenococcum geophilum.</title>
        <authorList>
            <consortium name="DOE Joint Genome Institute"/>
            <person name="Peter M."/>
            <person name="Kohler A."/>
            <person name="Ohm R.A."/>
            <person name="Kuo A."/>
            <person name="Krutzmann J."/>
            <person name="Morin E."/>
            <person name="Arend M."/>
            <person name="Barry K.W."/>
            <person name="Binder M."/>
            <person name="Choi C."/>
            <person name="Clum A."/>
            <person name="Copeland A."/>
            <person name="Grisel N."/>
            <person name="Haridas S."/>
            <person name="Kipfer T."/>
            <person name="LaButti K."/>
            <person name="Lindquist E."/>
            <person name="Lipzen A."/>
            <person name="Maire R."/>
            <person name="Meier B."/>
            <person name="Mihaltcheva S."/>
            <person name="Molinier V."/>
            <person name="Murat C."/>
            <person name="Poggeler S."/>
            <person name="Quandt C.A."/>
            <person name="Sperisen C."/>
            <person name="Tritt A."/>
            <person name="Tisserant E."/>
            <person name="Crous P.W."/>
            <person name="Henrissat B."/>
            <person name="Nehls U."/>
            <person name="Egli S."/>
            <person name="Spatafora J.W."/>
            <person name="Grigoriev I.V."/>
            <person name="Martin F.M."/>
        </authorList>
    </citation>
    <scope>NUCLEOTIDE SEQUENCE [LARGE SCALE GENOMIC DNA]</scope>
    <source>
        <strain evidence="2 3">CBS 207.34</strain>
    </source>
</reference>
<evidence type="ECO:0000256" key="1">
    <source>
        <dbReference type="SAM" id="Phobius"/>
    </source>
</evidence>
<keyword evidence="1" id="KW-0472">Membrane</keyword>
<proteinExistence type="predicted"/>
<feature type="transmembrane region" description="Helical" evidence="1">
    <location>
        <begin position="303"/>
        <end position="323"/>
    </location>
</feature>
<accession>A0A8E2EXG6</accession>
<name>A0A8E2EXG6_9PEZI</name>
<organism evidence="2 3">
    <name type="scientific">Glonium stellatum</name>
    <dbReference type="NCBI Taxonomy" id="574774"/>
    <lineage>
        <taxon>Eukaryota</taxon>
        <taxon>Fungi</taxon>
        <taxon>Dikarya</taxon>
        <taxon>Ascomycota</taxon>
        <taxon>Pezizomycotina</taxon>
        <taxon>Dothideomycetes</taxon>
        <taxon>Pleosporomycetidae</taxon>
        <taxon>Gloniales</taxon>
        <taxon>Gloniaceae</taxon>
        <taxon>Glonium</taxon>
    </lineage>
</organism>
<feature type="transmembrane region" description="Helical" evidence="1">
    <location>
        <begin position="78"/>
        <end position="96"/>
    </location>
</feature>
<keyword evidence="3" id="KW-1185">Reference proteome</keyword>
<evidence type="ECO:0000313" key="3">
    <source>
        <dbReference type="Proteomes" id="UP000250140"/>
    </source>
</evidence>
<dbReference type="AlphaFoldDB" id="A0A8E2EXG6"/>
<dbReference type="EMBL" id="KV750077">
    <property type="protein sequence ID" value="OCL06420.1"/>
    <property type="molecule type" value="Genomic_DNA"/>
</dbReference>
<dbReference type="Proteomes" id="UP000250140">
    <property type="component" value="Unassembled WGS sequence"/>
</dbReference>
<keyword evidence="1" id="KW-1133">Transmembrane helix</keyword>
<dbReference type="OrthoDB" id="3525430at2759"/>
<feature type="transmembrane region" description="Helical" evidence="1">
    <location>
        <begin position="34"/>
        <end position="57"/>
    </location>
</feature>
<gene>
    <name evidence="2" type="ORF">AOQ84DRAFT_390207</name>
</gene>
<feature type="transmembrane region" description="Helical" evidence="1">
    <location>
        <begin position="270"/>
        <end position="291"/>
    </location>
</feature>